<organism evidence="2 3">
    <name type="scientific">Macrococcus lamae</name>
    <dbReference type="NCBI Taxonomy" id="198484"/>
    <lineage>
        <taxon>Bacteria</taxon>
        <taxon>Bacillati</taxon>
        <taxon>Bacillota</taxon>
        <taxon>Bacilli</taxon>
        <taxon>Bacillales</taxon>
        <taxon>Staphylococcaceae</taxon>
        <taxon>Macrococcus</taxon>
    </lineage>
</organism>
<dbReference type="AlphaFoldDB" id="A0A4R6BXB2"/>
<dbReference type="InterPro" id="IPR006171">
    <property type="entry name" value="TOPRIM_dom"/>
</dbReference>
<dbReference type="Pfam" id="PF01751">
    <property type="entry name" value="Toprim"/>
    <property type="match status" value="1"/>
</dbReference>
<dbReference type="PANTHER" id="PTHR39964">
    <property type="entry name" value="UPF0292 PROTEIN TK1411"/>
    <property type="match status" value="1"/>
</dbReference>
<evidence type="ECO:0000313" key="3">
    <source>
        <dbReference type="Proteomes" id="UP000294802"/>
    </source>
</evidence>
<dbReference type="RefSeq" id="WP_133443247.1">
    <property type="nucleotide sequence ID" value="NZ_SCWB01000003.1"/>
</dbReference>
<evidence type="ECO:0000313" key="2">
    <source>
        <dbReference type="EMBL" id="TDM12636.1"/>
    </source>
</evidence>
<protein>
    <submittedName>
        <fullName evidence="2">Topiosmerase</fullName>
    </submittedName>
</protein>
<dbReference type="CDD" id="cd01027">
    <property type="entry name" value="TOPRIM_RNase_M5_like"/>
    <property type="match status" value="1"/>
</dbReference>
<dbReference type="OrthoDB" id="2417742at2"/>
<dbReference type="EMBL" id="SCWB01000003">
    <property type="protein sequence ID" value="TDM12636.1"/>
    <property type="molecule type" value="Genomic_DNA"/>
</dbReference>
<dbReference type="PROSITE" id="PS50880">
    <property type="entry name" value="TOPRIM"/>
    <property type="match status" value="1"/>
</dbReference>
<dbReference type="Gene3D" id="3.40.1360.10">
    <property type="match status" value="1"/>
</dbReference>
<dbReference type="PANTHER" id="PTHR39964:SF2">
    <property type="entry name" value="UPF0292 PROTEIN MJ1624"/>
    <property type="match status" value="1"/>
</dbReference>
<dbReference type="Proteomes" id="UP000294802">
    <property type="component" value="Unassembled WGS sequence"/>
</dbReference>
<gene>
    <name evidence="2" type="ORF">ERX29_02865</name>
</gene>
<dbReference type="SMART" id="SM00493">
    <property type="entry name" value="TOPRIM"/>
    <property type="match status" value="1"/>
</dbReference>
<feature type="domain" description="Toprim" evidence="1">
    <location>
        <begin position="5"/>
        <end position="84"/>
    </location>
</feature>
<accession>A0A4R6BXB2</accession>
<name>A0A4R6BXB2_9STAP</name>
<evidence type="ECO:0000259" key="1">
    <source>
        <dbReference type="PROSITE" id="PS50880"/>
    </source>
</evidence>
<sequence length="127" mass="14529">MAMVSKVIVVEGKSDKKKLQEVLSEPVHIICTNGTMGISKLDAMLEELIGHKVYIMTDADKAGKTIRSWFKRHLSESRHIYIDPKYCEVGRCPNDYLAKVLMKHEFEVKDGNIAHEHQAVFAWQSAW</sequence>
<reference evidence="2 3" key="1">
    <citation type="submission" date="2019-01" db="EMBL/GenBank/DDBJ databases">
        <title>Draft genome sequences of the type strains of six Macrococcus species.</title>
        <authorList>
            <person name="Mazhar S."/>
            <person name="Altermann E."/>
            <person name="Hill C."/>
            <person name="Mcauliffe O."/>
        </authorList>
    </citation>
    <scope>NUCLEOTIDE SEQUENCE [LARGE SCALE GENOMIC DNA]</scope>
    <source>
        <strain evidence="2 3">CCM4815</strain>
    </source>
</reference>
<proteinExistence type="predicted"/>
<dbReference type="SUPFAM" id="SSF110455">
    <property type="entry name" value="Toprim domain"/>
    <property type="match status" value="1"/>
</dbReference>
<dbReference type="InterPro" id="IPR034141">
    <property type="entry name" value="TOPRIM_RNase_M5-like"/>
</dbReference>
<keyword evidence="3" id="KW-1185">Reference proteome</keyword>
<comment type="caution">
    <text evidence="2">The sequence shown here is derived from an EMBL/GenBank/DDBJ whole genome shotgun (WGS) entry which is preliminary data.</text>
</comment>